<dbReference type="InterPro" id="IPR007263">
    <property type="entry name" value="DCC1-like"/>
</dbReference>
<dbReference type="PANTHER" id="PTHR33639:SF2">
    <property type="entry name" value="DUF393 DOMAIN-CONTAINING PROTEIN"/>
    <property type="match status" value="1"/>
</dbReference>
<protein>
    <submittedName>
        <fullName evidence="1">Protein of uncharacterized function, DUF393</fullName>
    </submittedName>
</protein>
<name>A0A378RMC5_MYROD</name>
<proteinExistence type="predicted"/>
<gene>
    <name evidence="1" type="ORF">NCTC11179_01405</name>
</gene>
<dbReference type="Proteomes" id="UP000255024">
    <property type="component" value="Unassembled WGS sequence"/>
</dbReference>
<dbReference type="GO" id="GO:0015035">
    <property type="term" value="F:protein-disulfide reductase activity"/>
    <property type="evidence" value="ECO:0007669"/>
    <property type="project" value="InterPro"/>
</dbReference>
<dbReference type="RefSeq" id="WP_115090725.1">
    <property type="nucleotide sequence ID" value="NZ_CP068107.1"/>
</dbReference>
<dbReference type="PANTHER" id="PTHR33639">
    <property type="entry name" value="THIOL-DISULFIDE OXIDOREDUCTASE DCC"/>
    <property type="match status" value="1"/>
</dbReference>
<dbReference type="InterPro" id="IPR052927">
    <property type="entry name" value="DCC_oxidoreductase"/>
</dbReference>
<dbReference type="EMBL" id="UGQL01000001">
    <property type="protein sequence ID" value="STZ27868.1"/>
    <property type="molecule type" value="Genomic_DNA"/>
</dbReference>
<dbReference type="Pfam" id="PF04134">
    <property type="entry name" value="DCC1-like"/>
    <property type="match status" value="1"/>
</dbReference>
<keyword evidence="2" id="KW-1185">Reference proteome</keyword>
<evidence type="ECO:0000313" key="2">
    <source>
        <dbReference type="Proteomes" id="UP000255024"/>
    </source>
</evidence>
<sequence length="138" mass="15857">MIEELPKNKKIVLFDGVCNLCDNVVKKVIAADRQDQFRFTSLDSELGQKILQQIGVDRAQTDSIVLYIPGEAYYVKSQAALMIAKYLGGWHSLLTIFLILPTKLADSLYDYIAKNRYKWYGKKDQCMIPSESIRKKFL</sequence>
<accession>A0A378RMC5</accession>
<dbReference type="AlphaFoldDB" id="A0A378RMC5"/>
<organism evidence="1 2">
    <name type="scientific">Myroides odoratus</name>
    <name type="common">Flavobacterium odoratum</name>
    <dbReference type="NCBI Taxonomy" id="256"/>
    <lineage>
        <taxon>Bacteria</taxon>
        <taxon>Pseudomonadati</taxon>
        <taxon>Bacteroidota</taxon>
        <taxon>Flavobacteriia</taxon>
        <taxon>Flavobacteriales</taxon>
        <taxon>Flavobacteriaceae</taxon>
        <taxon>Myroides</taxon>
    </lineage>
</organism>
<reference evidence="1 2" key="1">
    <citation type="submission" date="2018-06" db="EMBL/GenBank/DDBJ databases">
        <authorList>
            <consortium name="Pathogen Informatics"/>
            <person name="Doyle S."/>
        </authorList>
    </citation>
    <scope>NUCLEOTIDE SEQUENCE [LARGE SCALE GENOMIC DNA]</scope>
    <source>
        <strain evidence="1 2">NCTC11179</strain>
    </source>
</reference>
<evidence type="ECO:0000313" key="1">
    <source>
        <dbReference type="EMBL" id="STZ27868.1"/>
    </source>
</evidence>